<comment type="caution">
    <text evidence="1">The sequence shown here is derived from an EMBL/GenBank/DDBJ whole genome shotgun (WGS) entry which is preliminary data.</text>
</comment>
<accession>A0AAE1GKT7</accession>
<keyword evidence="2" id="KW-1185">Reference proteome</keyword>
<dbReference type="EMBL" id="JAWQEG010000113">
    <property type="protein sequence ID" value="KAK3894372.1"/>
    <property type="molecule type" value="Genomic_DNA"/>
</dbReference>
<organism evidence="1 2">
    <name type="scientific">Petrolisthes cinctipes</name>
    <name type="common">Flat porcelain crab</name>
    <dbReference type="NCBI Taxonomy" id="88211"/>
    <lineage>
        <taxon>Eukaryota</taxon>
        <taxon>Metazoa</taxon>
        <taxon>Ecdysozoa</taxon>
        <taxon>Arthropoda</taxon>
        <taxon>Crustacea</taxon>
        <taxon>Multicrustacea</taxon>
        <taxon>Malacostraca</taxon>
        <taxon>Eumalacostraca</taxon>
        <taxon>Eucarida</taxon>
        <taxon>Decapoda</taxon>
        <taxon>Pleocyemata</taxon>
        <taxon>Anomura</taxon>
        <taxon>Galatheoidea</taxon>
        <taxon>Porcellanidae</taxon>
        <taxon>Petrolisthes</taxon>
    </lineage>
</organism>
<dbReference type="Proteomes" id="UP001286313">
    <property type="component" value="Unassembled WGS sequence"/>
</dbReference>
<sequence length="93" mass="9874">MSQVPLTEAGHTCCCCCSPPGHSRTHSLSRASLSKCQLGLMVPGEASRGDDVFGFHVCWSGVGQDGTALALALSAWPPRRYEHSYSGKHNKAS</sequence>
<reference evidence="1" key="1">
    <citation type="submission" date="2023-10" db="EMBL/GenBank/DDBJ databases">
        <title>Genome assemblies of two species of porcelain crab, Petrolisthes cinctipes and Petrolisthes manimaculis (Anomura: Porcellanidae).</title>
        <authorList>
            <person name="Angst P."/>
        </authorList>
    </citation>
    <scope>NUCLEOTIDE SEQUENCE</scope>
    <source>
        <strain evidence="1">PB745_01</strain>
        <tissue evidence="1">Gill</tissue>
    </source>
</reference>
<protein>
    <submittedName>
        <fullName evidence="1">Uncharacterized protein</fullName>
    </submittedName>
</protein>
<name>A0AAE1GKT7_PETCI</name>
<gene>
    <name evidence="1" type="ORF">Pcinc_001833</name>
</gene>
<dbReference type="AlphaFoldDB" id="A0AAE1GKT7"/>
<proteinExistence type="predicted"/>
<evidence type="ECO:0000313" key="1">
    <source>
        <dbReference type="EMBL" id="KAK3894372.1"/>
    </source>
</evidence>
<evidence type="ECO:0000313" key="2">
    <source>
        <dbReference type="Proteomes" id="UP001286313"/>
    </source>
</evidence>